<comment type="caution">
    <text evidence="8">The sequence shown here is derived from an EMBL/GenBank/DDBJ whole genome shotgun (WGS) entry which is preliminary data.</text>
</comment>
<dbReference type="CDD" id="cd01647">
    <property type="entry name" value="RT_LTR"/>
    <property type="match status" value="1"/>
</dbReference>
<keyword evidence="9" id="KW-1185">Reference proteome</keyword>
<evidence type="ECO:0000256" key="2">
    <source>
        <dbReference type="ARBA" id="ARBA00022695"/>
    </source>
</evidence>
<proteinExistence type="predicted"/>
<dbReference type="Gene3D" id="3.30.420.10">
    <property type="entry name" value="Ribonuclease H-like superfamily/Ribonuclease H"/>
    <property type="match status" value="1"/>
</dbReference>
<organism evidence="8 9">
    <name type="scientific">Gossypium australe</name>
    <dbReference type="NCBI Taxonomy" id="47621"/>
    <lineage>
        <taxon>Eukaryota</taxon>
        <taxon>Viridiplantae</taxon>
        <taxon>Streptophyta</taxon>
        <taxon>Embryophyta</taxon>
        <taxon>Tracheophyta</taxon>
        <taxon>Spermatophyta</taxon>
        <taxon>Magnoliopsida</taxon>
        <taxon>eudicotyledons</taxon>
        <taxon>Gunneridae</taxon>
        <taxon>Pentapetalae</taxon>
        <taxon>rosids</taxon>
        <taxon>malvids</taxon>
        <taxon>Malvales</taxon>
        <taxon>Malvaceae</taxon>
        <taxon>Malvoideae</taxon>
        <taxon>Gossypium</taxon>
    </lineage>
</organism>
<dbReference type="GO" id="GO:0004519">
    <property type="term" value="F:endonuclease activity"/>
    <property type="evidence" value="ECO:0007669"/>
    <property type="project" value="UniProtKB-KW"/>
</dbReference>
<evidence type="ECO:0000256" key="6">
    <source>
        <dbReference type="ARBA" id="ARBA00022918"/>
    </source>
</evidence>
<accession>A0A5B6VZM4</accession>
<dbReference type="InterPro" id="IPR001584">
    <property type="entry name" value="Integrase_cat-core"/>
</dbReference>
<dbReference type="Pfam" id="PF24626">
    <property type="entry name" value="SH3_Tf2-1"/>
    <property type="match status" value="1"/>
</dbReference>
<dbReference type="Pfam" id="PF17917">
    <property type="entry name" value="RT_RNaseH"/>
    <property type="match status" value="1"/>
</dbReference>
<dbReference type="InterPro" id="IPR041373">
    <property type="entry name" value="RT_RNaseH"/>
</dbReference>
<dbReference type="EMBL" id="SMMG02000005">
    <property type="protein sequence ID" value="KAA3474392.1"/>
    <property type="molecule type" value="Genomic_DNA"/>
</dbReference>
<dbReference type="InterPro" id="IPR043502">
    <property type="entry name" value="DNA/RNA_pol_sf"/>
</dbReference>
<keyword evidence="1" id="KW-0808">Transferase</keyword>
<dbReference type="Gene3D" id="3.30.70.270">
    <property type="match status" value="1"/>
</dbReference>
<keyword evidence="6" id="KW-0695">RNA-directed DNA polymerase</keyword>
<dbReference type="InterPro" id="IPR012337">
    <property type="entry name" value="RNaseH-like_sf"/>
</dbReference>
<dbReference type="GO" id="GO:0015074">
    <property type="term" value="P:DNA integration"/>
    <property type="evidence" value="ECO:0007669"/>
    <property type="project" value="InterPro"/>
</dbReference>
<keyword evidence="2" id="KW-0548">Nucleotidyltransferase</keyword>
<keyword evidence="5" id="KW-0378">Hydrolase</keyword>
<keyword evidence="3" id="KW-0540">Nuclease</keyword>
<dbReference type="PANTHER" id="PTHR37984">
    <property type="entry name" value="PROTEIN CBG26694"/>
    <property type="match status" value="1"/>
</dbReference>
<dbReference type="InterPro" id="IPR050951">
    <property type="entry name" value="Retrovirus_Pol_polyprotein"/>
</dbReference>
<name>A0A5B6VZM4_9ROSI</name>
<dbReference type="AlphaFoldDB" id="A0A5B6VZM4"/>
<evidence type="ECO:0000259" key="7">
    <source>
        <dbReference type="PROSITE" id="PS50994"/>
    </source>
</evidence>
<evidence type="ECO:0000256" key="1">
    <source>
        <dbReference type="ARBA" id="ARBA00022679"/>
    </source>
</evidence>
<dbReference type="PROSITE" id="PS50994">
    <property type="entry name" value="INTEGRASE"/>
    <property type="match status" value="1"/>
</dbReference>
<dbReference type="GO" id="GO:0003676">
    <property type="term" value="F:nucleic acid binding"/>
    <property type="evidence" value="ECO:0007669"/>
    <property type="project" value="InterPro"/>
</dbReference>
<evidence type="ECO:0000256" key="5">
    <source>
        <dbReference type="ARBA" id="ARBA00022801"/>
    </source>
</evidence>
<gene>
    <name evidence="8" type="ORF">EPI10_024687</name>
</gene>
<dbReference type="Gene3D" id="1.10.340.70">
    <property type="match status" value="1"/>
</dbReference>
<dbReference type="PANTHER" id="PTHR37984:SF5">
    <property type="entry name" value="PROTEIN NYNRIN-LIKE"/>
    <property type="match status" value="1"/>
</dbReference>
<sequence>MGNLGILAEDTSNELFMISSLGQSVRVSTLVEHQVGLDCEFKRVTFKVGDELEIMIVSEHRDYLSNVISALVVEKLICKGCDTYLAYVHERNSVEIRTVKDFSDVFPEELLGLPLNREVEFRIDLLSGTAPMSITPYQIAPKEFKELNTQLHELLDRGFIRPSVSSWGAPVLFVKKKDESMRMCVDYRQLNKLMIKIIKDVGVHKTSFRTRYGNYKFLVMPFGLTNTPAAFMDLMNRISSLCLLTKFWYILRQVEHDKHLHTILQILQEKELLVGYYRRFVDGFSLIVTPLTKLLSKNAPFEFVVYGDASHTDLGCVLMQRGKMVAYASRQLKQHEGNYPTHDLELVAVVFALKIWRHYLYSERYIIYTDHQSLEYLFTQKELNLRQCRWIELLKDYDCLIKYHPGKANMVANALSRRSMTDLRVMFARLSLFDDGGILAKLQVKPSWLEEIKSKQLLDKSLISRVQQMDESKTTNFGYNNDEILCFRGCIFVPKDVDLRQSILREAHSCSYAMHPRGNKMYRDLRDVYWLVGLSCEQVKAKHQFPFRILYPFKFRCGSENKLPLTPTKKDLIWVIVDQLTKSAHFIPVRTDYSLQKLEKLYVFKIIRLHRVLVSIILDQDSHFTSRFWQKLCKALGTRLDFSTTFHPQTDGQLERVIQILEDMLRSYEELLPLDEFAYNNSFQSSIEMAHYEALYGRKCRTPLYCIELGERKVLGLELVTETDDKIRLIRGSQKSYTDLKRREVEYEVGNHVFLKVSHWKKVLRFDRKGKLSPRFIGSYQVFRLFGSLSYQLELPLKLDSIHDVFHMSMLRRYHSDPSHVVLVEKIELRLDFSFEEELIQVLDREVKVLRRKTIPFVKSLWHNHGFKEVTWWLRI</sequence>
<keyword evidence="4" id="KW-0255">Endonuclease</keyword>
<dbReference type="InterPro" id="IPR056924">
    <property type="entry name" value="SH3_Tf2-1"/>
</dbReference>
<dbReference type="GO" id="GO:0003964">
    <property type="term" value="F:RNA-directed DNA polymerase activity"/>
    <property type="evidence" value="ECO:0007669"/>
    <property type="project" value="UniProtKB-KW"/>
</dbReference>
<evidence type="ECO:0000313" key="9">
    <source>
        <dbReference type="Proteomes" id="UP000325315"/>
    </source>
</evidence>
<dbReference type="InterPro" id="IPR043128">
    <property type="entry name" value="Rev_trsase/Diguanyl_cyclase"/>
</dbReference>
<dbReference type="Proteomes" id="UP000325315">
    <property type="component" value="Unassembled WGS sequence"/>
</dbReference>
<dbReference type="GO" id="GO:0016787">
    <property type="term" value="F:hydrolase activity"/>
    <property type="evidence" value="ECO:0007669"/>
    <property type="project" value="UniProtKB-KW"/>
</dbReference>
<feature type="domain" description="Integrase catalytic" evidence="7">
    <location>
        <begin position="548"/>
        <end position="711"/>
    </location>
</feature>
<dbReference type="CDD" id="cd09274">
    <property type="entry name" value="RNase_HI_RT_Ty3"/>
    <property type="match status" value="1"/>
</dbReference>
<evidence type="ECO:0000256" key="3">
    <source>
        <dbReference type="ARBA" id="ARBA00022722"/>
    </source>
</evidence>
<protein>
    <submittedName>
        <fullName evidence="8">DNA/RNA polymerases superfamily protein</fullName>
    </submittedName>
</protein>
<dbReference type="InterPro" id="IPR036397">
    <property type="entry name" value="RNaseH_sf"/>
</dbReference>
<reference evidence="9" key="1">
    <citation type="journal article" date="2019" name="Plant Biotechnol. J.">
        <title>Genome sequencing of the Australian wild diploid species Gossypium australe highlights disease resistance and delayed gland morphogenesis.</title>
        <authorList>
            <person name="Cai Y."/>
            <person name="Cai X."/>
            <person name="Wang Q."/>
            <person name="Wang P."/>
            <person name="Zhang Y."/>
            <person name="Cai C."/>
            <person name="Xu Y."/>
            <person name="Wang K."/>
            <person name="Zhou Z."/>
            <person name="Wang C."/>
            <person name="Geng S."/>
            <person name="Li B."/>
            <person name="Dong Q."/>
            <person name="Hou Y."/>
            <person name="Wang H."/>
            <person name="Ai P."/>
            <person name="Liu Z."/>
            <person name="Yi F."/>
            <person name="Sun M."/>
            <person name="An G."/>
            <person name="Cheng J."/>
            <person name="Zhang Y."/>
            <person name="Shi Q."/>
            <person name="Xie Y."/>
            <person name="Shi X."/>
            <person name="Chang Y."/>
            <person name="Huang F."/>
            <person name="Chen Y."/>
            <person name="Hong S."/>
            <person name="Mi L."/>
            <person name="Sun Q."/>
            <person name="Zhang L."/>
            <person name="Zhou B."/>
            <person name="Peng R."/>
            <person name="Zhang X."/>
            <person name="Liu F."/>
        </authorList>
    </citation>
    <scope>NUCLEOTIDE SEQUENCE [LARGE SCALE GENOMIC DNA]</scope>
    <source>
        <strain evidence="9">cv. PA1801</strain>
    </source>
</reference>
<dbReference type="SUPFAM" id="SSF56672">
    <property type="entry name" value="DNA/RNA polymerases"/>
    <property type="match status" value="1"/>
</dbReference>
<dbReference type="Gene3D" id="3.10.10.10">
    <property type="entry name" value="HIV Type 1 Reverse Transcriptase, subunit A, domain 1"/>
    <property type="match status" value="1"/>
</dbReference>
<evidence type="ECO:0000256" key="4">
    <source>
        <dbReference type="ARBA" id="ARBA00022759"/>
    </source>
</evidence>
<dbReference type="SUPFAM" id="SSF53098">
    <property type="entry name" value="Ribonuclease H-like"/>
    <property type="match status" value="1"/>
</dbReference>
<evidence type="ECO:0000313" key="8">
    <source>
        <dbReference type="EMBL" id="KAA3474392.1"/>
    </source>
</evidence>
<dbReference type="OrthoDB" id="992078at2759"/>